<dbReference type="AlphaFoldDB" id="A0A2R6Y548"/>
<sequence length="38" mass="4124">MPQALCRMTPSTFSGVMPPMVTIGSAMSAFRRRVTSYG</sequence>
<dbReference type="Proteomes" id="UP000244338">
    <property type="component" value="Unassembled WGS sequence"/>
</dbReference>
<name>A0A2R6Y548_9BACL</name>
<evidence type="ECO:0000313" key="1">
    <source>
        <dbReference type="EMBL" id="PTQ57809.1"/>
    </source>
</evidence>
<dbReference type="EMBL" id="PEBX01000002">
    <property type="protein sequence ID" value="PTQ57809.1"/>
    <property type="molecule type" value="Genomic_DNA"/>
</dbReference>
<accession>A0A2R6Y548</accession>
<organism evidence="1 2">
    <name type="scientific">Candidatus Carbonibacillus altaicus</name>
    <dbReference type="NCBI Taxonomy" id="2163959"/>
    <lineage>
        <taxon>Bacteria</taxon>
        <taxon>Bacillati</taxon>
        <taxon>Bacillota</taxon>
        <taxon>Bacilli</taxon>
        <taxon>Bacillales</taxon>
        <taxon>Candidatus Carbonibacillus</taxon>
    </lineage>
</organism>
<gene>
    <name evidence="1" type="ORF">BSOLF_0671</name>
</gene>
<proteinExistence type="predicted"/>
<reference evidence="2" key="1">
    <citation type="journal article" date="2018" name="Sci. Rep.">
        <title>Lignite coal burning seam in the remote Altai Mountains harbors a hydrogen-driven thermophilic microbial community.</title>
        <authorList>
            <person name="Kadnikov V.V."/>
            <person name="Mardanov A.V."/>
            <person name="Ivasenko D.A."/>
            <person name="Antsiferov D.V."/>
            <person name="Beletsky A.V."/>
            <person name="Karnachuk O.V."/>
            <person name="Ravin N.V."/>
        </authorList>
    </citation>
    <scope>NUCLEOTIDE SEQUENCE [LARGE SCALE GENOMIC DNA]</scope>
</reference>
<evidence type="ECO:0000313" key="2">
    <source>
        <dbReference type="Proteomes" id="UP000244338"/>
    </source>
</evidence>
<comment type="caution">
    <text evidence="1">The sequence shown here is derived from an EMBL/GenBank/DDBJ whole genome shotgun (WGS) entry which is preliminary data.</text>
</comment>
<protein>
    <submittedName>
        <fullName evidence="1">Uncharacterized protein</fullName>
    </submittedName>
</protein>